<evidence type="ECO:0000256" key="11">
    <source>
        <dbReference type="ARBA" id="ARBA00023303"/>
    </source>
</evidence>
<dbReference type="KEGG" id="nml:Namu_4865"/>
<reference evidence="14 15" key="2">
    <citation type="journal article" date="2010" name="Stand. Genomic Sci.">
        <title>Complete genome sequence of Nakamurella multipartita type strain (Y-104).</title>
        <authorList>
            <person name="Tice H."/>
            <person name="Mayilraj S."/>
            <person name="Sims D."/>
            <person name="Lapidus A."/>
            <person name="Nolan M."/>
            <person name="Lucas S."/>
            <person name="Glavina Del Rio T."/>
            <person name="Copeland A."/>
            <person name="Cheng J.F."/>
            <person name="Meincke L."/>
            <person name="Bruce D."/>
            <person name="Goodwin L."/>
            <person name="Pitluck S."/>
            <person name="Ivanova N."/>
            <person name="Mavromatis K."/>
            <person name="Ovchinnikova G."/>
            <person name="Pati A."/>
            <person name="Chen A."/>
            <person name="Palaniappan K."/>
            <person name="Land M."/>
            <person name="Hauser L."/>
            <person name="Chang Y.J."/>
            <person name="Jeffries C.D."/>
            <person name="Detter J.C."/>
            <person name="Brettin T."/>
            <person name="Rohde M."/>
            <person name="Goker M."/>
            <person name="Bristow J."/>
            <person name="Eisen J.A."/>
            <person name="Markowitz V."/>
            <person name="Hugenholtz P."/>
            <person name="Kyrpides N.C."/>
            <person name="Klenk H.P."/>
            <person name="Chen F."/>
        </authorList>
    </citation>
    <scope>NUCLEOTIDE SEQUENCE [LARGE SCALE GENOMIC DNA]</scope>
    <source>
        <strain evidence="15">ATCC 700099 / DSM 44233 / CIP 104796 / JCM 9543 / NBRC 105858 / Y-104</strain>
    </source>
</reference>
<evidence type="ECO:0000256" key="1">
    <source>
        <dbReference type="ARBA" id="ARBA00004141"/>
    </source>
</evidence>
<sequence length="206" mass="22622">MSEPSGELSLGFERIVFFSDAVFAIVITLLVLPLTAEFETPEPDEHLTHVLGELWPHVLSFLISFLVIGQFWMAHHRMYRMIDKFDGGLLWLNLLCLLTVTFMPFPTSVLGAVQDEHHLEVVFYAAALAVTSLSIVAMWLYARSHGLLVAGLDPARVHGFTVGSLTTLGVFVVAIGAAFFGLLAAGICWLAMIPATRILLRRTSPG</sequence>
<proteinExistence type="inferred from homology"/>
<accession>C8X941</accession>
<feature type="transmembrane region" description="Helical" evidence="13">
    <location>
        <begin position="54"/>
        <end position="73"/>
    </location>
</feature>
<dbReference type="AlphaFoldDB" id="C8X941"/>
<dbReference type="Pfam" id="PF06736">
    <property type="entry name" value="TMEM175"/>
    <property type="match status" value="1"/>
</dbReference>
<comment type="similarity">
    <text evidence="2">Belongs to the TMEM175 family.</text>
</comment>
<feature type="transmembrane region" description="Helical" evidence="13">
    <location>
        <begin position="121"/>
        <end position="141"/>
    </location>
</feature>
<keyword evidence="8 13" id="KW-1133">Transmembrane helix</keyword>
<dbReference type="eggNOG" id="COG3548">
    <property type="taxonomic scope" value="Bacteria"/>
</dbReference>
<evidence type="ECO:0000256" key="9">
    <source>
        <dbReference type="ARBA" id="ARBA00023065"/>
    </source>
</evidence>
<evidence type="ECO:0000256" key="6">
    <source>
        <dbReference type="ARBA" id="ARBA00022826"/>
    </source>
</evidence>
<dbReference type="PANTHER" id="PTHR31462:SF5">
    <property type="entry name" value="ENDOSOMAL_LYSOSOMAL PROTON CHANNEL TMEM175"/>
    <property type="match status" value="1"/>
</dbReference>
<dbReference type="GO" id="GO:0005267">
    <property type="term" value="F:potassium channel activity"/>
    <property type="evidence" value="ECO:0007669"/>
    <property type="project" value="UniProtKB-KW"/>
</dbReference>
<evidence type="ECO:0000256" key="10">
    <source>
        <dbReference type="ARBA" id="ARBA00023136"/>
    </source>
</evidence>
<keyword evidence="6" id="KW-0631">Potassium channel</keyword>
<keyword evidence="11" id="KW-0407">Ion channel</keyword>
<dbReference type="GO" id="GO:0015252">
    <property type="term" value="F:proton channel activity"/>
    <property type="evidence" value="ECO:0007669"/>
    <property type="project" value="InterPro"/>
</dbReference>
<keyword evidence="4" id="KW-0633">Potassium transport</keyword>
<dbReference type="RefSeq" id="WP_015749948.1">
    <property type="nucleotide sequence ID" value="NC_013235.1"/>
</dbReference>
<keyword evidence="9" id="KW-0406">Ion transport</keyword>
<comment type="catalytic activity">
    <reaction evidence="12">
        <text>K(+)(in) = K(+)(out)</text>
        <dbReference type="Rhea" id="RHEA:29463"/>
        <dbReference type="ChEBI" id="CHEBI:29103"/>
    </reaction>
</comment>
<evidence type="ECO:0000256" key="7">
    <source>
        <dbReference type="ARBA" id="ARBA00022958"/>
    </source>
</evidence>
<keyword evidence="10 13" id="KW-0472">Membrane</keyword>
<evidence type="ECO:0000256" key="2">
    <source>
        <dbReference type="ARBA" id="ARBA00006920"/>
    </source>
</evidence>
<feature type="transmembrane region" description="Helical" evidence="13">
    <location>
        <begin position="162"/>
        <end position="192"/>
    </location>
</feature>
<evidence type="ECO:0000256" key="12">
    <source>
        <dbReference type="ARBA" id="ARBA00034430"/>
    </source>
</evidence>
<comment type="subcellular location">
    <subcellularLocation>
        <location evidence="1">Membrane</location>
        <topology evidence="1">Multi-pass membrane protein</topology>
    </subcellularLocation>
</comment>
<evidence type="ECO:0000313" key="15">
    <source>
        <dbReference type="Proteomes" id="UP000002218"/>
    </source>
</evidence>
<feature type="transmembrane region" description="Helical" evidence="13">
    <location>
        <begin position="12"/>
        <end position="34"/>
    </location>
</feature>
<dbReference type="HOGENOM" id="CLU_090238_3_0_11"/>
<keyword evidence="15" id="KW-1185">Reference proteome</keyword>
<keyword evidence="5 13" id="KW-0812">Transmembrane</keyword>
<gene>
    <name evidence="14" type="ordered locus">Namu_4865</name>
</gene>
<dbReference type="STRING" id="479431.Namu_4865"/>
<dbReference type="EMBL" id="CP001737">
    <property type="protein sequence ID" value="ACV81139.1"/>
    <property type="molecule type" value="Genomic_DNA"/>
</dbReference>
<protein>
    <recommendedName>
        <fullName evidence="16">DUF1211 domain-containing protein</fullName>
    </recommendedName>
</protein>
<dbReference type="InterPro" id="IPR010617">
    <property type="entry name" value="TMEM175-like"/>
</dbReference>
<evidence type="ECO:0000256" key="3">
    <source>
        <dbReference type="ARBA" id="ARBA00022448"/>
    </source>
</evidence>
<evidence type="ECO:0000256" key="13">
    <source>
        <dbReference type="SAM" id="Phobius"/>
    </source>
</evidence>
<keyword evidence="3" id="KW-0813">Transport</keyword>
<evidence type="ECO:0000256" key="8">
    <source>
        <dbReference type="ARBA" id="ARBA00022989"/>
    </source>
</evidence>
<evidence type="ECO:0000256" key="5">
    <source>
        <dbReference type="ARBA" id="ARBA00022692"/>
    </source>
</evidence>
<feature type="transmembrane region" description="Helical" evidence="13">
    <location>
        <begin position="85"/>
        <end position="105"/>
    </location>
</feature>
<evidence type="ECO:0000313" key="14">
    <source>
        <dbReference type="EMBL" id="ACV81139.1"/>
    </source>
</evidence>
<dbReference type="Proteomes" id="UP000002218">
    <property type="component" value="Chromosome"/>
</dbReference>
<reference evidence="15" key="1">
    <citation type="submission" date="2009-09" db="EMBL/GenBank/DDBJ databases">
        <title>The complete genome of Nakamurella multipartita DSM 44233.</title>
        <authorList>
            <consortium name="US DOE Joint Genome Institute (JGI-PGF)"/>
            <person name="Lucas S."/>
            <person name="Copeland A."/>
            <person name="Lapidus A."/>
            <person name="Glavina del Rio T."/>
            <person name="Dalin E."/>
            <person name="Tice H."/>
            <person name="Bruce D."/>
            <person name="Goodwin L."/>
            <person name="Pitluck S."/>
            <person name="Kyrpides N."/>
            <person name="Mavromatis K."/>
            <person name="Ivanova N."/>
            <person name="Ovchinnikova G."/>
            <person name="Sims D."/>
            <person name="Meincke L."/>
            <person name="Brettin T."/>
            <person name="Detter J.C."/>
            <person name="Han C."/>
            <person name="Larimer F."/>
            <person name="Land M."/>
            <person name="Hauser L."/>
            <person name="Markowitz V."/>
            <person name="Cheng J.-F."/>
            <person name="Hugenholtz P."/>
            <person name="Woyke T."/>
            <person name="Wu D."/>
            <person name="Klenk H.-P."/>
            <person name="Eisen J.A."/>
        </authorList>
    </citation>
    <scope>NUCLEOTIDE SEQUENCE [LARGE SCALE GENOMIC DNA]</scope>
    <source>
        <strain evidence="15">ATCC 700099 / DSM 44233 / CIP 104796 / JCM 9543 / NBRC 105858 / Y-104</strain>
    </source>
</reference>
<keyword evidence="7" id="KW-0630">Potassium</keyword>
<dbReference type="InParanoid" id="C8X941"/>
<dbReference type="GO" id="GO:0016020">
    <property type="term" value="C:membrane"/>
    <property type="evidence" value="ECO:0007669"/>
    <property type="project" value="UniProtKB-SubCell"/>
</dbReference>
<organism evidence="14 15">
    <name type="scientific">Nakamurella multipartita (strain ATCC 700099 / DSM 44233 / CIP 104796 / JCM 9543 / NBRC 105858 / Y-104)</name>
    <name type="common">Microsphaera multipartita</name>
    <dbReference type="NCBI Taxonomy" id="479431"/>
    <lineage>
        <taxon>Bacteria</taxon>
        <taxon>Bacillati</taxon>
        <taxon>Actinomycetota</taxon>
        <taxon>Actinomycetes</taxon>
        <taxon>Nakamurellales</taxon>
        <taxon>Nakamurellaceae</taxon>
        <taxon>Nakamurella</taxon>
    </lineage>
</organism>
<dbReference type="PANTHER" id="PTHR31462">
    <property type="entry name" value="ENDOSOMAL/LYSOSOMAL POTASSIUM CHANNEL TMEM175"/>
    <property type="match status" value="1"/>
</dbReference>
<evidence type="ECO:0008006" key="16">
    <source>
        <dbReference type="Google" id="ProtNLM"/>
    </source>
</evidence>
<name>C8X941_NAKMY</name>
<evidence type="ECO:0000256" key="4">
    <source>
        <dbReference type="ARBA" id="ARBA00022538"/>
    </source>
</evidence>